<dbReference type="Proteomes" id="UP000217790">
    <property type="component" value="Unassembled WGS sequence"/>
</dbReference>
<evidence type="ECO:0000313" key="2">
    <source>
        <dbReference type="Proteomes" id="UP000217790"/>
    </source>
</evidence>
<protein>
    <submittedName>
        <fullName evidence="1">Uncharacterized protein</fullName>
    </submittedName>
</protein>
<dbReference type="AlphaFoldDB" id="A0A2H3D335"/>
<evidence type="ECO:0000313" key="1">
    <source>
        <dbReference type="EMBL" id="PBK88154.1"/>
    </source>
</evidence>
<keyword evidence="2" id="KW-1185">Reference proteome</keyword>
<name>A0A2H3D335_ARMGA</name>
<gene>
    <name evidence="1" type="ORF">ARMGADRAFT_1034123</name>
</gene>
<organism evidence="1 2">
    <name type="scientific">Armillaria gallica</name>
    <name type="common">Bulbous honey fungus</name>
    <name type="synonym">Armillaria bulbosa</name>
    <dbReference type="NCBI Taxonomy" id="47427"/>
    <lineage>
        <taxon>Eukaryota</taxon>
        <taxon>Fungi</taxon>
        <taxon>Dikarya</taxon>
        <taxon>Basidiomycota</taxon>
        <taxon>Agaricomycotina</taxon>
        <taxon>Agaricomycetes</taxon>
        <taxon>Agaricomycetidae</taxon>
        <taxon>Agaricales</taxon>
        <taxon>Marasmiineae</taxon>
        <taxon>Physalacriaceae</taxon>
        <taxon>Armillaria</taxon>
    </lineage>
</organism>
<dbReference type="InParanoid" id="A0A2H3D335"/>
<dbReference type="EMBL" id="KZ293674">
    <property type="protein sequence ID" value="PBK88154.1"/>
    <property type="molecule type" value="Genomic_DNA"/>
</dbReference>
<accession>A0A2H3D335</accession>
<proteinExistence type="predicted"/>
<reference evidence="2" key="1">
    <citation type="journal article" date="2017" name="Nat. Ecol. Evol.">
        <title>Genome expansion and lineage-specific genetic innovations in the forest pathogenic fungi Armillaria.</title>
        <authorList>
            <person name="Sipos G."/>
            <person name="Prasanna A.N."/>
            <person name="Walter M.C."/>
            <person name="O'Connor E."/>
            <person name="Balint B."/>
            <person name="Krizsan K."/>
            <person name="Kiss B."/>
            <person name="Hess J."/>
            <person name="Varga T."/>
            <person name="Slot J."/>
            <person name="Riley R."/>
            <person name="Boka B."/>
            <person name="Rigling D."/>
            <person name="Barry K."/>
            <person name="Lee J."/>
            <person name="Mihaltcheva S."/>
            <person name="LaButti K."/>
            <person name="Lipzen A."/>
            <person name="Waldron R."/>
            <person name="Moloney N.M."/>
            <person name="Sperisen C."/>
            <person name="Kredics L."/>
            <person name="Vagvoelgyi C."/>
            <person name="Patrignani A."/>
            <person name="Fitzpatrick D."/>
            <person name="Nagy I."/>
            <person name="Doyle S."/>
            <person name="Anderson J.B."/>
            <person name="Grigoriev I.V."/>
            <person name="Gueldener U."/>
            <person name="Muensterkoetter M."/>
            <person name="Nagy L.G."/>
        </authorList>
    </citation>
    <scope>NUCLEOTIDE SEQUENCE [LARGE SCALE GENOMIC DNA]</scope>
    <source>
        <strain evidence="2">Ar21-2</strain>
    </source>
</reference>
<dbReference type="OrthoDB" id="10255174at2759"/>
<sequence>MVHATTTSDEGIQIVLNGHAVHYKIQTASGRRTTHRRERFGTSVNLVILNAVYSWMWNAYGSPDPGVDMFLHQDHISHSSEQHQQGAPHIGGRDLEVHGESTMDMHRVMEGPQCVLYSLIIKPEIKQGNNIVVYYAGHGVSYNCMKHFLKPECNTKILSHQNCQVMKKTLGNQGFSGVFAITLVHVLRLDNWKKEMTYVELTHLLNQSYLQMPVIAGVYRFKCLWYARKAPALEDTMGVLVMCVAALVICAQSEPA</sequence>